<proteinExistence type="predicted"/>
<evidence type="ECO:0000313" key="1">
    <source>
        <dbReference type="EMBL" id="SMQ24562.1"/>
    </source>
</evidence>
<accession>A0ACD2U397</accession>
<dbReference type="Proteomes" id="UP001158048">
    <property type="component" value="Unassembled WGS sequence"/>
</dbReference>
<evidence type="ECO:0000313" key="2">
    <source>
        <dbReference type="Proteomes" id="UP001158048"/>
    </source>
</evidence>
<gene>
    <name evidence="1" type="ORF">SAMN04488483_1716</name>
</gene>
<comment type="caution">
    <text evidence="1">The sequence shown here is derived from an EMBL/GenBank/DDBJ whole genome shotgun (WGS) entry which is preliminary data.</text>
</comment>
<sequence length="211" mass="23338">MQLNTDLDHRTLVHGALLPWVPSPSSGVERRMLYRVGGEKARATSLVKYAAGSVFPVHSHPGGEEFFVLEGTFQDERGDYPAGTYVRNPPGSRHTPRSDQGCVIFVRLQQFDPQDTQECVVQSEREDDTSSAQLLFCSTSEQVKLERLEAGALLSLANPYGMEVLVLAGSIVEGKDLLERMTWLRLPRGMPLQAQAGQAGTRLWIKRCTAP</sequence>
<keyword evidence="2" id="KW-1185">Reference proteome</keyword>
<organism evidence="1 2">
    <name type="scientific">Pseudomonas helmanticensis</name>
    <dbReference type="NCBI Taxonomy" id="1471381"/>
    <lineage>
        <taxon>Bacteria</taxon>
        <taxon>Pseudomonadati</taxon>
        <taxon>Pseudomonadota</taxon>
        <taxon>Gammaproteobacteria</taxon>
        <taxon>Pseudomonadales</taxon>
        <taxon>Pseudomonadaceae</taxon>
        <taxon>Pseudomonas</taxon>
    </lineage>
</organism>
<dbReference type="EMBL" id="FXUY01000001">
    <property type="protein sequence ID" value="SMQ24562.1"/>
    <property type="molecule type" value="Genomic_DNA"/>
</dbReference>
<protein>
    <submittedName>
        <fullName evidence="1">ChrR Cupin-like domain-containing protein</fullName>
    </submittedName>
</protein>
<reference evidence="1" key="1">
    <citation type="submission" date="2017-05" db="EMBL/GenBank/DDBJ databases">
        <authorList>
            <person name="Varghese N."/>
            <person name="Submissions S."/>
        </authorList>
    </citation>
    <scope>NUCLEOTIDE SEQUENCE</scope>
    <source>
        <strain evidence="1">LMG 28168</strain>
    </source>
</reference>
<name>A0ACD2U397_9PSED</name>